<name>J3L3T6_ORYBR</name>
<evidence type="ECO:0000313" key="1">
    <source>
        <dbReference type="EnsemblPlants" id="OB01G38920.1"/>
    </source>
</evidence>
<organism evidence="1">
    <name type="scientific">Oryza brachyantha</name>
    <name type="common">malo sina</name>
    <dbReference type="NCBI Taxonomy" id="4533"/>
    <lineage>
        <taxon>Eukaryota</taxon>
        <taxon>Viridiplantae</taxon>
        <taxon>Streptophyta</taxon>
        <taxon>Embryophyta</taxon>
        <taxon>Tracheophyta</taxon>
        <taxon>Spermatophyta</taxon>
        <taxon>Magnoliopsida</taxon>
        <taxon>Liliopsida</taxon>
        <taxon>Poales</taxon>
        <taxon>Poaceae</taxon>
        <taxon>BOP clade</taxon>
        <taxon>Oryzoideae</taxon>
        <taxon>Oryzeae</taxon>
        <taxon>Oryzinae</taxon>
        <taxon>Oryza</taxon>
    </lineage>
</organism>
<accession>J3L3T6</accession>
<dbReference type="EnsemblPlants" id="OB01G38920.1">
    <property type="protein sequence ID" value="OB01G38920.1"/>
    <property type="gene ID" value="OB01G38920"/>
</dbReference>
<evidence type="ECO:0000313" key="2">
    <source>
        <dbReference type="Proteomes" id="UP000006038"/>
    </source>
</evidence>
<sequence>MNTLFIFCSAYCGQHSIGTPAVMPSSAEFHPQCVTNAPVAGWWSTSTCGAHDVTMKPLSLVRSMNPSGKSALRSGSGRCSKYFLRPSVVDGGARTTHMNRCPEFSKPTAISFSCSAENVPLLPKQRNTTLCSG</sequence>
<dbReference type="HOGENOM" id="CLU_1909877_0_0_1"/>
<dbReference type="Gramene" id="OB01G38920.1">
    <property type="protein sequence ID" value="OB01G38920.1"/>
    <property type="gene ID" value="OB01G38920"/>
</dbReference>
<proteinExistence type="predicted"/>
<reference evidence="1" key="2">
    <citation type="submission" date="2013-04" db="UniProtKB">
        <authorList>
            <consortium name="EnsemblPlants"/>
        </authorList>
    </citation>
    <scope>IDENTIFICATION</scope>
</reference>
<dbReference type="Proteomes" id="UP000006038">
    <property type="component" value="Chromosome 1"/>
</dbReference>
<keyword evidence="2" id="KW-1185">Reference proteome</keyword>
<dbReference type="AlphaFoldDB" id="J3L3T6"/>
<reference evidence="1" key="1">
    <citation type="journal article" date="2013" name="Nat. Commun.">
        <title>Whole-genome sequencing of Oryza brachyantha reveals mechanisms underlying Oryza genome evolution.</title>
        <authorList>
            <person name="Chen J."/>
            <person name="Huang Q."/>
            <person name="Gao D."/>
            <person name="Wang J."/>
            <person name="Lang Y."/>
            <person name="Liu T."/>
            <person name="Li B."/>
            <person name="Bai Z."/>
            <person name="Luis Goicoechea J."/>
            <person name="Liang C."/>
            <person name="Chen C."/>
            <person name="Zhang W."/>
            <person name="Sun S."/>
            <person name="Liao Y."/>
            <person name="Zhang X."/>
            <person name="Yang L."/>
            <person name="Song C."/>
            <person name="Wang M."/>
            <person name="Shi J."/>
            <person name="Liu G."/>
            <person name="Liu J."/>
            <person name="Zhou H."/>
            <person name="Zhou W."/>
            <person name="Yu Q."/>
            <person name="An N."/>
            <person name="Chen Y."/>
            <person name="Cai Q."/>
            <person name="Wang B."/>
            <person name="Liu B."/>
            <person name="Min J."/>
            <person name="Huang Y."/>
            <person name="Wu H."/>
            <person name="Li Z."/>
            <person name="Zhang Y."/>
            <person name="Yin Y."/>
            <person name="Song W."/>
            <person name="Jiang J."/>
            <person name="Jackson S.A."/>
            <person name="Wing R.A."/>
            <person name="Wang J."/>
            <person name="Chen M."/>
        </authorList>
    </citation>
    <scope>NUCLEOTIDE SEQUENCE [LARGE SCALE GENOMIC DNA]</scope>
    <source>
        <strain evidence="1">cv. IRGC 101232</strain>
    </source>
</reference>
<protein>
    <submittedName>
        <fullName evidence="1">Uncharacterized protein</fullName>
    </submittedName>
</protein>
<dbReference type="eggNOG" id="ENOG502SWRW">
    <property type="taxonomic scope" value="Eukaryota"/>
</dbReference>